<reference evidence="1" key="1">
    <citation type="submission" date="2020-05" db="EMBL/GenBank/DDBJ databases">
        <title>Mycena genomes resolve the evolution of fungal bioluminescence.</title>
        <authorList>
            <person name="Tsai I.J."/>
        </authorList>
    </citation>
    <scope>NUCLEOTIDE SEQUENCE</scope>
    <source>
        <strain evidence="1">171206Taipei</strain>
    </source>
</reference>
<comment type="caution">
    <text evidence="1">The sequence shown here is derived from an EMBL/GenBank/DDBJ whole genome shotgun (WGS) entry which is preliminary data.</text>
</comment>
<proteinExistence type="predicted"/>
<evidence type="ECO:0000313" key="2">
    <source>
        <dbReference type="Proteomes" id="UP000636479"/>
    </source>
</evidence>
<organism evidence="1 2">
    <name type="scientific">Mycena indigotica</name>
    <dbReference type="NCBI Taxonomy" id="2126181"/>
    <lineage>
        <taxon>Eukaryota</taxon>
        <taxon>Fungi</taxon>
        <taxon>Dikarya</taxon>
        <taxon>Basidiomycota</taxon>
        <taxon>Agaricomycotina</taxon>
        <taxon>Agaricomycetes</taxon>
        <taxon>Agaricomycetidae</taxon>
        <taxon>Agaricales</taxon>
        <taxon>Marasmiineae</taxon>
        <taxon>Mycenaceae</taxon>
        <taxon>Mycena</taxon>
    </lineage>
</organism>
<dbReference type="RefSeq" id="XP_037220369.1">
    <property type="nucleotide sequence ID" value="XM_037362448.1"/>
</dbReference>
<accession>A0A8H6SR51</accession>
<name>A0A8H6SR51_9AGAR</name>
<gene>
    <name evidence="1" type="ORF">MIND_00568000</name>
</gene>
<dbReference type="GeneID" id="59344964"/>
<dbReference type="EMBL" id="JACAZF010000005">
    <property type="protein sequence ID" value="KAF7303397.1"/>
    <property type="molecule type" value="Genomic_DNA"/>
</dbReference>
<protein>
    <recommendedName>
        <fullName evidence="3">F-box domain-containing protein</fullName>
    </recommendedName>
</protein>
<evidence type="ECO:0008006" key="3">
    <source>
        <dbReference type="Google" id="ProtNLM"/>
    </source>
</evidence>
<sequence>MPPEPIPPELIDTVLNYVDDRRTLKACTVVCRSFCALAQKRLFSSFTLLPPSLPHVAPPPQDLATFLVNSPHIPFHVRRLHIVCPHYENWVGAILQCLALFTRLTSLLIDCRYLSKDTHSWESFYPDTVTALRSIAALPSMRTLLLYAVDLDVALQLFPPRVRRLVLYRPCFDVNIGLALDAQYSGREDSIPKLELDSLELQLDSLHEPAADLFFARFIDVARLRHLHVAYPESEYGECPPQVHAVHHTVDLQHLHITARTFDVQNDTRVLDISHLQKLHVVKLTVPVDADIVFDSVYSVVETVLRCIVIPGPVRHVIIDLALSEFSGHSELPLIRSLAHFAEQLAPLLHSWVDQHFMPTVSIWVHFQNGYVGNIGGPVRKAVLDEVGDLGIDVNVEAFGDARDALK</sequence>
<dbReference type="OrthoDB" id="2788229at2759"/>
<dbReference type="AlphaFoldDB" id="A0A8H6SR51"/>
<keyword evidence="2" id="KW-1185">Reference proteome</keyword>
<dbReference type="Proteomes" id="UP000636479">
    <property type="component" value="Unassembled WGS sequence"/>
</dbReference>
<evidence type="ECO:0000313" key="1">
    <source>
        <dbReference type="EMBL" id="KAF7303397.1"/>
    </source>
</evidence>